<keyword evidence="3" id="KW-1185">Reference proteome</keyword>
<proteinExistence type="predicted"/>
<name>A0A5J6V187_9MICO</name>
<keyword evidence="1" id="KW-0472">Membrane</keyword>
<sequence length="159" mass="16922">MSTRVAVPLLRILIVVAVLAILVLQAVFLPWLSGDMARDLPAEAHMRWPILTLAVLGLLCVQVALACTFRLLGFIASGGVFTHDALRWVDGIIGAFVGGGLVCLATIGYQSATIAGPPLWMMVLWAGVATGVGLASLVWVMRSLLVQATTLRTELEMVI</sequence>
<dbReference type="Proteomes" id="UP000326546">
    <property type="component" value="Chromosome"/>
</dbReference>
<reference evidence="2 3" key="1">
    <citation type="submission" date="2019-09" db="EMBL/GenBank/DDBJ databases">
        <title>Serinicoccus pratensis sp. nov., isolated from meadow soil.</title>
        <authorList>
            <person name="Zhang W."/>
        </authorList>
    </citation>
    <scope>NUCLEOTIDE SEQUENCE [LARGE SCALE GENOMIC DNA]</scope>
    <source>
        <strain evidence="2 3">W204</strain>
    </source>
</reference>
<dbReference type="RefSeq" id="WP_158059898.1">
    <property type="nucleotide sequence ID" value="NZ_CP044427.1"/>
</dbReference>
<organism evidence="2 3">
    <name type="scientific">Ornithinimicrobium pratense</name>
    <dbReference type="NCBI Taxonomy" id="2593973"/>
    <lineage>
        <taxon>Bacteria</taxon>
        <taxon>Bacillati</taxon>
        <taxon>Actinomycetota</taxon>
        <taxon>Actinomycetes</taxon>
        <taxon>Micrococcales</taxon>
        <taxon>Ornithinimicrobiaceae</taxon>
        <taxon>Ornithinimicrobium</taxon>
    </lineage>
</organism>
<evidence type="ECO:0000313" key="3">
    <source>
        <dbReference type="Proteomes" id="UP000326546"/>
    </source>
</evidence>
<keyword evidence="1" id="KW-0812">Transmembrane</keyword>
<gene>
    <name evidence="2" type="ORF">FY030_01075</name>
</gene>
<dbReference type="KEGG" id="serw:FY030_01075"/>
<keyword evidence="1" id="KW-1133">Transmembrane helix</keyword>
<feature type="transmembrane region" description="Helical" evidence="1">
    <location>
        <begin position="88"/>
        <end position="107"/>
    </location>
</feature>
<feature type="transmembrane region" description="Helical" evidence="1">
    <location>
        <begin position="12"/>
        <end position="33"/>
    </location>
</feature>
<evidence type="ECO:0000256" key="1">
    <source>
        <dbReference type="SAM" id="Phobius"/>
    </source>
</evidence>
<dbReference type="InterPro" id="IPR021354">
    <property type="entry name" value="DUF2975"/>
</dbReference>
<feature type="transmembrane region" description="Helical" evidence="1">
    <location>
        <begin position="53"/>
        <end position="76"/>
    </location>
</feature>
<dbReference type="AlphaFoldDB" id="A0A5J6V187"/>
<feature type="transmembrane region" description="Helical" evidence="1">
    <location>
        <begin position="119"/>
        <end position="140"/>
    </location>
</feature>
<protein>
    <submittedName>
        <fullName evidence="2">DUF2975 domain-containing protein</fullName>
    </submittedName>
</protein>
<accession>A0A5J6V187</accession>
<dbReference type="EMBL" id="CP044427">
    <property type="protein sequence ID" value="QFG67500.1"/>
    <property type="molecule type" value="Genomic_DNA"/>
</dbReference>
<dbReference type="Pfam" id="PF11188">
    <property type="entry name" value="DUF2975"/>
    <property type="match status" value="1"/>
</dbReference>
<dbReference type="OrthoDB" id="3240470at2"/>
<evidence type="ECO:0000313" key="2">
    <source>
        <dbReference type="EMBL" id="QFG67500.1"/>
    </source>
</evidence>